<evidence type="ECO:0000313" key="2">
    <source>
        <dbReference type="EMBL" id="OGE80978.1"/>
    </source>
</evidence>
<dbReference type="Pfam" id="PF12728">
    <property type="entry name" value="HTH_17"/>
    <property type="match status" value="1"/>
</dbReference>
<organism evidence="2 3">
    <name type="scientific">Candidatus Doudnabacteria bacterium RIFCSPHIGHO2_01_FULL_46_24</name>
    <dbReference type="NCBI Taxonomy" id="1817825"/>
    <lineage>
        <taxon>Bacteria</taxon>
        <taxon>Candidatus Doudnaibacteriota</taxon>
    </lineage>
</organism>
<evidence type="ECO:0000259" key="1">
    <source>
        <dbReference type="PROSITE" id="PS50937"/>
    </source>
</evidence>
<dbReference type="InterPro" id="IPR010093">
    <property type="entry name" value="SinI_DNA-bd"/>
</dbReference>
<name>A0A1F5NTL1_9BACT</name>
<dbReference type="Proteomes" id="UP000178892">
    <property type="component" value="Unassembled WGS sequence"/>
</dbReference>
<dbReference type="InterPro" id="IPR041657">
    <property type="entry name" value="HTH_17"/>
</dbReference>
<dbReference type="STRING" id="1817825.A2720_03665"/>
<dbReference type="NCBIfam" id="TIGR01764">
    <property type="entry name" value="excise"/>
    <property type="match status" value="1"/>
</dbReference>
<dbReference type="CDD" id="cd04762">
    <property type="entry name" value="HTH_MerR-trunc"/>
    <property type="match status" value="1"/>
</dbReference>
<sequence>MAMDDERLLTISQAARYLGVSQNTLRRWDESGKLIAIRKEGGKHRYYREKDLEIFSSDLFKFASEWTQNNSEFPGKFYCQTSSIFNAKLSKMEYELVQKPGFEKLYSLIVLVTGEIGDNSFAHNLGKWPDTPGIFFGYDLQKRIIVLADRGLGILETLRQVRPDLPNHVTAVQVAFTEFISGRAPEKRGNGLKSVREIVLSQPIDLFFTSGDAEVRMQGSDKVFQVTRGQNNPRGCLAKIEF</sequence>
<dbReference type="GO" id="GO:0006355">
    <property type="term" value="P:regulation of DNA-templated transcription"/>
    <property type="evidence" value="ECO:0007669"/>
    <property type="project" value="InterPro"/>
</dbReference>
<reference evidence="2 3" key="1">
    <citation type="journal article" date="2016" name="Nat. Commun.">
        <title>Thousands of microbial genomes shed light on interconnected biogeochemical processes in an aquifer system.</title>
        <authorList>
            <person name="Anantharaman K."/>
            <person name="Brown C.T."/>
            <person name="Hug L.A."/>
            <person name="Sharon I."/>
            <person name="Castelle C.J."/>
            <person name="Probst A.J."/>
            <person name="Thomas B.C."/>
            <person name="Singh A."/>
            <person name="Wilkins M.J."/>
            <person name="Karaoz U."/>
            <person name="Brodie E.L."/>
            <person name="Williams K.H."/>
            <person name="Hubbard S.S."/>
            <person name="Banfield J.F."/>
        </authorList>
    </citation>
    <scope>NUCLEOTIDE SEQUENCE [LARGE SCALE GENOMIC DNA]</scope>
</reference>
<dbReference type="InterPro" id="IPR000551">
    <property type="entry name" value="MerR-type_HTH_dom"/>
</dbReference>
<dbReference type="PROSITE" id="PS50937">
    <property type="entry name" value="HTH_MERR_2"/>
    <property type="match status" value="1"/>
</dbReference>
<protein>
    <recommendedName>
        <fullName evidence="1">HTH merR-type domain-containing protein</fullName>
    </recommendedName>
</protein>
<gene>
    <name evidence="2" type="ORF">A2720_03665</name>
</gene>
<feature type="domain" description="HTH merR-type" evidence="1">
    <location>
        <begin position="8"/>
        <end position="56"/>
    </location>
</feature>
<dbReference type="AlphaFoldDB" id="A0A1F5NTL1"/>
<dbReference type="Gene3D" id="1.10.1660.10">
    <property type="match status" value="1"/>
</dbReference>
<accession>A0A1F5NTL1</accession>
<dbReference type="GO" id="GO:0003677">
    <property type="term" value="F:DNA binding"/>
    <property type="evidence" value="ECO:0007669"/>
    <property type="project" value="InterPro"/>
</dbReference>
<dbReference type="InterPro" id="IPR009061">
    <property type="entry name" value="DNA-bd_dom_put_sf"/>
</dbReference>
<dbReference type="EMBL" id="MFEL01000012">
    <property type="protein sequence ID" value="OGE80978.1"/>
    <property type="molecule type" value="Genomic_DNA"/>
</dbReference>
<dbReference type="SUPFAM" id="SSF46955">
    <property type="entry name" value="Putative DNA-binding domain"/>
    <property type="match status" value="1"/>
</dbReference>
<proteinExistence type="predicted"/>
<comment type="caution">
    <text evidence="2">The sequence shown here is derived from an EMBL/GenBank/DDBJ whole genome shotgun (WGS) entry which is preliminary data.</text>
</comment>
<evidence type="ECO:0000313" key="3">
    <source>
        <dbReference type="Proteomes" id="UP000178892"/>
    </source>
</evidence>